<proteinExistence type="predicted"/>
<keyword evidence="2" id="KW-0472">Membrane</keyword>
<evidence type="ECO:0000313" key="4">
    <source>
        <dbReference type="Proteomes" id="UP001219605"/>
    </source>
</evidence>
<keyword evidence="2" id="KW-1133">Transmembrane helix</keyword>
<dbReference type="EMBL" id="CP118615">
    <property type="protein sequence ID" value="WDZ86908.1"/>
    <property type="molecule type" value="Genomic_DNA"/>
</dbReference>
<organism evidence="3 4">
    <name type="scientific">Micromonospora cathayae</name>
    <dbReference type="NCBI Taxonomy" id="3028804"/>
    <lineage>
        <taxon>Bacteria</taxon>
        <taxon>Bacillati</taxon>
        <taxon>Actinomycetota</taxon>
        <taxon>Actinomycetes</taxon>
        <taxon>Micromonosporales</taxon>
        <taxon>Micromonosporaceae</taxon>
        <taxon>Micromonospora</taxon>
    </lineage>
</organism>
<dbReference type="Proteomes" id="UP001219605">
    <property type="component" value="Chromosome"/>
</dbReference>
<protein>
    <submittedName>
        <fullName evidence="3">DUF4307 domain-containing protein</fullName>
    </submittedName>
</protein>
<dbReference type="Pfam" id="PF14155">
    <property type="entry name" value="DUF4307"/>
    <property type="match status" value="1"/>
</dbReference>
<gene>
    <name evidence="3" type="ORF">PVK37_11165</name>
</gene>
<reference evidence="3 4" key="1">
    <citation type="submission" date="2023-02" db="EMBL/GenBank/DDBJ databases">
        <authorList>
            <person name="Mo P."/>
        </authorList>
    </citation>
    <scope>NUCLEOTIDE SEQUENCE [LARGE SCALE GENOMIC DNA]</scope>
    <source>
        <strain evidence="3 4">HUAS 3</strain>
    </source>
</reference>
<name>A0ABY7ZVL6_9ACTN</name>
<evidence type="ECO:0000256" key="2">
    <source>
        <dbReference type="SAM" id="Phobius"/>
    </source>
</evidence>
<feature type="region of interest" description="Disordered" evidence="1">
    <location>
        <begin position="1"/>
        <end position="23"/>
    </location>
</feature>
<keyword evidence="4" id="KW-1185">Reference proteome</keyword>
<sequence length="144" mass="15800">MTETHATTTPGAPLFPPGRYGRRREPGRRRPWLTALLLAVVLAVLTVAAYRLYQRYGDPTYDAQVITYTDVTDTGILVDFQVTVPPGGSAVCVVRARSADGAEVAREEVPVSARPDERAVRVQHRLTTSARPFIGEVVRCRPPS</sequence>
<feature type="transmembrane region" description="Helical" evidence="2">
    <location>
        <begin position="32"/>
        <end position="53"/>
    </location>
</feature>
<accession>A0ABY7ZVL6</accession>
<keyword evidence="2" id="KW-0812">Transmembrane</keyword>
<feature type="compositionally biased region" description="Polar residues" evidence="1">
    <location>
        <begin position="1"/>
        <end position="10"/>
    </location>
</feature>
<evidence type="ECO:0000313" key="3">
    <source>
        <dbReference type="EMBL" id="WDZ86908.1"/>
    </source>
</evidence>
<evidence type="ECO:0000256" key="1">
    <source>
        <dbReference type="SAM" id="MobiDB-lite"/>
    </source>
</evidence>
<dbReference type="RefSeq" id="WP_275033782.1">
    <property type="nucleotide sequence ID" value="NZ_CP118615.1"/>
</dbReference>
<dbReference type="InterPro" id="IPR025443">
    <property type="entry name" value="DUF4307"/>
</dbReference>